<name>A0A9D4G9U9_DREPO</name>
<dbReference type="AlphaFoldDB" id="A0A9D4G9U9"/>
<reference evidence="1" key="2">
    <citation type="submission" date="2020-11" db="EMBL/GenBank/DDBJ databases">
        <authorList>
            <person name="McCartney M.A."/>
            <person name="Auch B."/>
            <person name="Kono T."/>
            <person name="Mallez S."/>
            <person name="Becker A."/>
            <person name="Gohl D.M."/>
            <person name="Silverstein K.A.T."/>
            <person name="Koren S."/>
            <person name="Bechman K.B."/>
            <person name="Herman A."/>
            <person name="Abrahante J.E."/>
            <person name="Garbe J."/>
        </authorList>
    </citation>
    <scope>NUCLEOTIDE SEQUENCE</scope>
    <source>
        <strain evidence="1">Duluth1</strain>
        <tissue evidence="1">Whole animal</tissue>
    </source>
</reference>
<dbReference type="EMBL" id="JAIWYP010000006">
    <property type="protein sequence ID" value="KAH3811694.1"/>
    <property type="molecule type" value="Genomic_DNA"/>
</dbReference>
<gene>
    <name evidence="1" type="ORF">DPMN_140109</name>
</gene>
<proteinExistence type="predicted"/>
<protein>
    <submittedName>
        <fullName evidence="1">Uncharacterized protein</fullName>
    </submittedName>
</protein>
<sequence>MPKTCQTKSKHRKLTWEGEDAGWTGWFSCFLWFVTSAGGFPCEPVSVFPESAGKTLASDG</sequence>
<dbReference type="Proteomes" id="UP000828390">
    <property type="component" value="Unassembled WGS sequence"/>
</dbReference>
<comment type="caution">
    <text evidence="1">The sequence shown here is derived from an EMBL/GenBank/DDBJ whole genome shotgun (WGS) entry which is preliminary data.</text>
</comment>
<evidence type="ECO:0000313" key="2">
    <source>
        <dbReference type="Proteomes" id="UP000828390"/>
    </source>
</evidence>
<organism evidence="1 2">
    <name type="scientific">Dreissena polymorpha</name>
    <name type="common">Zebra mussel</name>
    <name type="synonym">Mytilus polymorpha</name>
    <dbReference type="NCBI Taxonomy" id="45954"/>
    <lineage>
        <taxon>Eukaryota</taxon>
        <taxon>Metazoa</taxon>
        <taxon>Spiralia</taxon>
        <taxon>Lophotrochozoa</taxon>
        <taxon>Mollusca</taxon>
        <taxon>Bivalvia</taxon>
        <taxon>Autobranchia</taxon>
        <taxon>Heteroconchia</taxon>
        <taxon>Euheterodonta</taxon>
        <taxon>Imparidentia</taxon>
        <taxon>Neoheterodontei</taxon>
        <taxon>Myida</taxon>
        <taxon>Dreissenoidea</taxon>
        <taxon>Dreissenidae</taxon>
        <taxon>Dreissena</taxon>
    </lineage>
</organism>
<accession>A0A9D4G9U9</accession>
<evidence type="ECO:0000313" key="1">
    <source>
        <dbReference type="EMBL" id="KAH3811694.1"/>
    </source>
</evidence>
<reference evidence="1" key="1">
    <citation type="journal article" date="2019" name="bioRxiv">
        <title>The Genome of the Zebra Mussel, Dreissena polymorpha: A Resource for Invasive Species Research.</title>
        <authorList>
            <person name="McCartney M.A."/>
            <person name="Auch B."/>
            <person name="Kono T."/>
            <person name="Mallez S."/>
            <person name="Zhang Y."/>
            <person name="Obille A."/>
            <person name="Becker A."/>
            <person name="Abrahante J.E."/>
            <person name="Garbe J."/>
            <person name="Badalamenti J.P."/>
            <person name="Herman A."/>
            <person name="Mangelson H."/>
            <person name="Liachko I."/>
            <person name="Sullivan S."/>
            <person name="Sone E.D."/>
            <person name="Koren S."/>
            <person name="Silverstein K.A.T."/>
            <person name="Beckman K.B."/>
            <person name="Gohl D.M."/>
        </authorList>
    </citation>
    <scope>NUCLEOTIDE SEQUENCE</scope>
    <source>
        <strain evidence="1">Duluth1</strain>
        <tissue evidence="1">Whole animal</tissue>
    </source>
</reference>
<keyword evidence="2" id="KW-1185">Reference proteome</keyword>